<evidence type="ECO:0000313" key="4">
    <source>
        <dbReference type="Proteomes" id="UP000275232"/>
    </source>
</evidence>
<gene>
    <name evidence="3" type="ORF">EG799_13345</name>
</gene>
<feature type="chain" id="PRO_5017982442" description="DUF3617 family protein" evidence="2">
    <location>
        <begin position="16"/>
        <end position="168"/>
    </location>
</feature>
<dbReference type="EMBL" id="RPFZ01000001">
    <property type="protein sequence ID" value="RPF72500.1"/>
    <property type="molecule type" value="Genomic_DNA"/>
</dbReference>
<proteinExistence type="predicted"/>
<reference evidence="3 4" key="1">
    <citation type="submission" date="2018-11" db="EMBL/GenBank/DDBJ databases">
        <title>Erythrobacter spongiae sp. nov., isolated from a marine sponge.</title>
        <authorList>
            <person name="Zhuang L."/>
            <person name="Luo L."/>
        </authorList>
    </citation>
    <scope>NUCLEOTIDE SEQUENCE [LARGE SCALE GENOMIC DNA]</scope>
    <source>
        <strain evidence="3 4">HN-E23</strain>
    </source>
</reference>
<feature type="region of interest" description="Disordered" evidence="1">
    <location>
        <begin position="21"/>
        <end position="55"/>
    </location>
</feature>
<keyword evidence="2" id="KW-0732">Signal</keyword>
<feature type="signal peptide" evidence="2">
    <location>
        <begin position="1"/>
        <end position="15"/>
    </location>
</feature>
<evidence type="ECO:0000313" key="3">
    <source>
        <dbReference type="EMBL" id="RPF72500.1"/>
    </source>
</evidence>
<protein>
    <recommendedName>
        <fullName evidence="5">DUF3617 family protein</fullName>
    </recommendedName>
</protein>
<dbReference type="RefSeq" id="WP_123882219.1">
    <property type="nucleotide sequence ID" value="NZ_RPFZ01000001.1"/>
</dbReference>
<keyword evidence="4" id="KW-1185">Reference proteome</keyword>
<sequence length="168" mass="17620">MKHALLALPFTVTLAACGGSKGAPPDAATTGEAAPTPGPSMTAHGVSPAPGAPAPALAHEAIGDYGISKGVYSSDRCPPALASLKTFDGTGFNSRNSVDCRFTHTSREGDTYRGSQTCTDTYSNDERTDDLALTVRSRTRFTLTDEYGTQTYDLCPDERLADWQPSAG</sequence>
<evidence type="ECO:0000256" key="2">
    <source>
        <dbReference type="SAM" id="SignalP"/>
    </source>
</evidence>
<accession>A0A3N5CXY9</accession>
<dbReference type="AlphaFoldDB" id="A0A3N5CXY9"/>
<dbReference type="Proteomes" id="UP000275232">
    <property type="component" value="Unassembled WGS sequence"/>
</dbReference>
<organism evidence="3 4">
    <name type="scientific">Aurantiacibacter spongiae</name>
    <dbReference type="NCBI Taxonomy" id="2488860"/>
    <lineage>
        <taxon>Bacteria</taxon>
        <taxon>Pseudomonadati</taxon>
        <taxon>Pseudomonadota</taxon>
        <taxon>Alphaproteobacteria</taxon>
        <taxon>Sphingomonadales</taxon>
        <taxon>Erythrobacteraceae</taxon>
        <taxon>Aurantiacibacter</taxon>
    </lineage>
</organism>
<dbReference type="PROSITE" id="PS51257">
    <property type="entry name" value="PROKAR_LIPOPROTEIN"/>
    <property type="match status" value="1"/>
</dbReference>
<name>A0A3N5CXY9_9SPHN</name>
<evidence type="ECO:0008006" key="5">
    <source>
        <dbReference type="Google" id="ProtNLM"/>
    </source>
</evidence>
<comment type="caution">
    <text evidence="3">The sequence shown here is derived from an EMBL/GenBank/DDBJ whole genome shotgun (WGS) entry which is preliminary data.</text>
</comment>
<feature type="compositionally biased region" description="Low complexity" evidence="1">
    <location>
        <begin position="22"/>
        <end position="35"/>
    </location>
</feature>
<evidence type="ECO:0000256" key="1">
    <source>
        <dbReference type="SAM" id="MobiDB-lite"/>
    </source>
</evidence>
<dbReference type="OrthoDB" id="8778063at2"/>